<name>A0A8J2ZU07_9BACI</name>
<dbReference type="Gene3D" id="3.30.230.10">
    <property type="match status" value="1"/>
</dbReference>
<organism evidence="9 10">
    <name type="scientific">Compostibacillus humi</name>
    <dbReference type="NCBI Taxonomy" id="1245525"/>
    <lineage>
        <taxon>Bacteria</taxon>
        <taxon>Bacillati</taxon>
        <taxon>Bacillota</taxon>
        <taxon>Bacilli</taxon>
        <taxon>Bacillales</taxon>
        <taxon>Bacillaceae</taxon>
        <taxon>Compostibacillus</taxon>
    </lineage>
</organism>
<keyword evidence="10" id="KW-1185">Reference proteome</keyword>
<keyword evidence="4" id="KW-0547">Nucleotide-binding</keyword>
<dbReference type="GO" id="GO:0019287">
    <property type="term" value="P:isopentenyl diphosphate biosynthetic process, mevalonate pathway"/>
    <property type="evidence" value="ECO:0007669"/>
    <property type="project" value="UniProtKB-UniPathway"/>
</dbReference>
<keyword evidence="6" id="KW-0067">ATP-binding</keyword>
<evidence type="ECO:0000256" key="1">
    <source>
        <dbReference type="ARBA" id="ARBA00005017"/>
    </source>
</evidence>
<evidence type="ECO:0000259" key="7">
    <source>
        <dbReference type="Pfam" id="PF00288"/>
    </source>
</evidence>
<dbReference type="EC" id="2.7.4.2" evidence="2"/>
<dbReference type="InterPro" id="IPR014721">
    <property type="entry name" value="Ribsml_uS5_D2-typ_fold_subgr"/>
</dbReference>
<dbReference type="PANTHER" id="PTHR31814">
    <property type="match status" value="1"/>
</dbReference>
<keyword evidence="5 9" id="KW-0418">Kinase</keyword>
<evidence type="ECO:0000256" key="6">
    <source>
        <dbReference type="ARBA" id="ARBA00022840"/>
    </source>
</evidence>
<dbReference type="PANTHER" id="PTHR31814:SF2">
    <property type="entry name" value="PHOSPHOMEVALONATE KINASE"/>
    <property type="match status" value="1"/>
</dbReference>
<sequence>MHTEKMTIRVPGKLMIAGEFAVLEPDEHCLVMAVDRYIFAEIQASDENRVSLLDFGLNDISFSWENGNIVLHIEDMRKKFVEQAMTIAYRYLDEKGVSFPPVRLSIRSELKDESGVKYGLGSSAAVTTAAVTAILNYFLKEEADKELIFKLASLTHVIIQGNGSGADIAASCFGGLIQYSSFQAEWLLKAWSDSKSIHDLIEKNWLYLSIKPIPIPNNILFCVGWTKKAASTGKLVDQVLKLKKANPERFALFLYQSRNAVKKMADGVRQGNLPLLMEGTKENRKALARLGKDAGADIETPLLKTLSDIAEKYGGAGKPSGAGGGDCGISFMPSKEAQENLNKAWMQEGIRPLSLQPDIRGVCVINDEIK</sequence>
<dbReference type="GO" id="GO:0004631">
    <property type="term" value="F:phosphomevalonate kinase activity"/>
    <property type="evidence" value="ECO:0007669"/>
    <property type="project" value="UniProtKB-EC"/>
</dbReference>
<comment type="pathway">
    <text evidence="1">Isoprenoid biosynthesis; isopentenyl diphosphate biosynthesis via mevalonate pathway; isopentenyl diphosphate from (R)-mevalonate: step 2/3.</text>
</comment>
<dbReference type="InterPro" id="IPR035102">
    <property type="entry name" value="Phosphomevalonate_kinase"/>
</dbReference>
<dbReference type="EMBL" id="BMEV01000025">
    <property type="protein sequence ID" value="GGH75980.1"/>
    <property type="molecule type" value="Genomic_DNA"/>
</dbReference>
<dbReference type="InterPro" id="IPR013750">
    <property type="entry name" value="GHMP_kinase_C_dom"/>
</dbReference>
<dbReference type="InterPro" id="IPR006204">
    <property type="entry name" value="GHMP_kinase_N_dom"/>
</dbReference>
<proteinExistence type="predicted"/>
<dbReference type="AlphaFoldDB" id="A0A8J2ZU07"/>
<dbReference type="InterPro" id="IPR036554">
    <property type="entry name" value="GHMP_kinase_C_sf"/>
</dbReference>
<dbReference type="SUPFAM" id="SSF55060">
    <property type="entry name" value="GHMP Kinase, C-terminal domain"/>
    <property type="match status" value="1"/>
</dbReference>
<comment type="caution">
    <text evidence="9">The sequence shown here is derived from an EMBL/GenBank/DDBJ whole genome shotgun (WGS) entry which is preliminary data.</text>
</comment>
<dbReference type="UniPathway" id="UPA00057">
    <property type="reaction ID" value="UER00099"/>
</dbReference>
<accession>A0A8J2ZU07</accession>
<evidence type="ECO:0000256" key="3">
    <source>
        <dbReference type="ARBA" id="ARBA00022679"/>
    </source>
</evidence>
<dbReference type="InterPro" id="IPR020568">
    <property type="entry name" value="Ribosomal_Su5_D2-typ_SF"/>
</dbReference>
<evidence type="ECO:0000259" key="8">
    <source>
        <dbReference type="Pfam" id="PF08544"/>
    </source>
</evidence>
<feature type="domain" description="GHMP kinase C-terminal" evidence="8">
    <location>
        <begin position="270"/>
        <end position="345"/>
    </location>
</feature>
<dbReference type="Pfam" id="PF00288">
    <property type="entry name" value="GHMP_kinases_N"/>
    <property type="match status" value="1"/>
</dbReference>
<dbReference type="Gene3D" id="3.30.70.890">
    <property type="entry name" value="GHMP kinase, C-terminal domain"/>
    <property type="match status" value="1"/>
</dbReference>
<evidence type="ECO:0000313" key="10">
    <source>
        <dbReference type="Proteomes" id="UP000602050"/>
    </source>
</evidence>
<dbReference type="SUPFAM" id="SSF54211">
    <property type="entry name" value="Ribosomal protein S5 domain 2-like"/>
    <property type="match status" value="1"/>
</dbReference>
<dbReference type="GO" id="GO:0005524">
    <property type="term" value="F:ATP binding"/>
    <property type="evidence" value="ECO:0007669"/>
    <property type="project" value="UniProtKB-KW"/>
</dbReference>
<dbReference type="Proteomes" id="UP000602050">
    <property type="component" value="Unassembled WGS sequence"/>
</dbReference>
<gene>
    <name evidence="9" type="ORF">GCM10010978_16380</name>
</gene>
<dbReference type="NCBIfam" id="TIGR01220">
    <property type="entry name" value="Pmev_kin_Gr_pos"/>
    <property type="match status" value="1"/>
</dbReference>
<dbReference type="InterPro" id="IPR005917">
    <property type="entry name" value="Pmev_kinase_bact"/>
</dbReference>
<evidence type="ECO:0000256" key="5">
    <source>
        <dbReference type="ARBA" id="ARBA00022777"/>
    </source>
</evidence>
<evidence type="ECO:0000256" key="2">
    <source>
        <dbReference type="ARBA" id="ARBA00012958"/>
    </source>
</evidence>
<evidence type="ECO:0000256" key="4">
    <source>
        <dbReference type="ARBA" id="ARBA00022741"/>
    </source>
</evidence>
<reference evidence="9" key="1">
    <citation type="journal article" date="2014" name="Int. J. Syst. Evol. Microbiol.">
        <title>Complete genome sequence of Corynebacterium casei LMG S-19264T (=DSM 44701T), isolated from a smear-ripened cheese.</title>
        <authorList>
            <consortium name="US DOE Joint Genome Institute (JGI-PGF)"/>
            <person name="Walter F."/>
            <person name="Albersmeier A."/>
            <person name="Kalinowski J."/>
            <person name="Ruckert C."/>
        </authorList>
    </citation>
    <scope>NUCLEOTIDE SEQUENCE</scope>
    <source>
        <strain evidence="9">CGMCC 1.12360</strain>
    </source>
</reference>
<reference evidence="9" key="2">
    <citation type="submission" date="2020-09" db="EMBL/GenBank/DDBJ databases">
        <authorList>
            <person name="Sun Q."/>
            <person name="Zhou Y."/>
        </authorList>
    </citation>
    <scope>NUCLEOTIDE SEQUENCE</scope>
    <source>
        <strain evidence="9">CGMCC 1.12360</strain>
    </source>
</reference>
<keyword evidence="3" id="KW-0808">Transferase</keyword>
<feature type="domain" description="GHMP kinase N-terminal" evidence="7">
    <location>
        <begin position="88"/>
        <end position="175"/>
    </location>
</feature>
<evidence type="ECO:0000313" key="9">
    <source>
        <dbReference type="EMBL" id="GGH75980.1"/>
    </source>
</evidence>
<dbReference type="RefSeq" id="WP_229733597.1">
    <property type="nucleotide sequence ID" value="NZ_BMEV01000025.1"/>
</dbReference>
<dbReference type="Pfam" id="PF08544">
    <property type="entry name" value="GHMP_kinases_C"/>
    <property type="match status" value="1"/>
</dbReference>
<protein>
    <recommendedName>
        <fullName evidence="2">phosphomevalonate kinase</fullName>
        <ecNumber evidence="2">2.7.4.2</ecNumber>
    </recommendedName>
</protein>